<evidence type="ECO:0000313" key="5">
    <source>
        <dbReference type="Proteomes" id="UP000295310"/>
    </source>
</evidence>
<dbReference type="Gene3D" id="3.30.70.150">
    <property type="entry name" value="RuBisCO large subunit, N-terminal domain"/>
    <property type="match status" value="1"/>
</dbReference>
<dbReference type="OrthoDB" id="9770811at2"/>
<dbReference type="GO" id="GO:0043715">
    <property type="term" value="F:2,3-diketo-5-methylthiopentyl-1-phosphate enolase activity"/>
    <property type="evidence" value="ECO:0007669"/>
    <property type="project" value="UniProtKB-EC"/>
</dbReference>
<reference evidence="4 5" key="1">
    <citation type="submission" date="2019-01" db="EMBL/GenBank/DDBJ databases">
        <title>Draft genome sequences of the type strains of six Macrococcus species.</title>
        <authorList>
            <person name="Mazhar S."/>
            <person name="Altermann E."/>
            <person name="Hill C."/>
            <person name="Mcauliffe O."/>
        </authorList>
    </citation>
    <scope>NUCLEOTIDE SEQUENCE [LARGE SCALE GENOMIC DNA]</scope>
    <source>
        <strain evidence="4 5">CCM4811</strain>
    </source>
</reference>
<name>A0A4R6BDV8_9STAP</name>
<accession>A0A4R6BDV8</accession>
<dbReference type="Proteomes" id="UP000295310">
    <property type="component" value="Unassembled WGS sequence"/>
</dbReference>
<keyword evidence="4" id="KW-0413">Isomerase</keyword>
<dbReference type="EMBL" id="SCWA01000008">
    <property type="protein sequence ID" value="TDL97942.1"/>
    <property type="molecule type" value="Genomic_DNA"/>
</dbReference>
<evidence type="ECO:0000259" key="2">
    <source>
        <dbReference type="Pfam" id="PF00016"/>
    </source>
</evidence>
<dbReference type="InterPro" id="IPR033966">
    <property type="entry name" value="RuBisCO"/>
</dbReference>
<sequence>MISSSLKEVVIVSEITATYFFKGKVADPKPFAEKLAVGLTVGSWTELTELDQQHLAAYKGRVVQAEQQPDGLYIKIAYPDKNVTPDFSSILTTIFGKLSLDGAVKLIDIDLGDYTRHFPGPAFGIEGIRRQLDVEARPLVMSIFKGIIGRNLEFFKEQLRAQALGGVDVIKDDEILYDVPELPFEERISAAAAVLKEVEDATGHKVLYAVNLSGPVFQLKDKAMRAKELGATAILFNVHAYGLDVLKGIRELNIGLPILAHPAFAGALAGSDSYGISYPLLISKLARLAGADLILFPAPYGSVPLDEQEAEKIVQAARSEAAVPRAFPVPSAGIHPGLVSRLIDDFGHDIVINAGGGVHGHPDGAAAGGRAFFEAIDLYEGKAAGTAYEKAVKQWGTS</sequence>
<dbReference type="Pfam" id="PF02788">
    <property type="entry name" value="RuBisCO_large_N"/>
    <property type="match status" value="1"/>
</dbReference>
<feature type="domain" description="Ribulose bisphosphate carboxylase large subunit C-terminal" evidence="2">
    <location>
        <begin position="124"/>
        <end position="380"/>
    </location>
</feature>
<dbReference type="GO" id="GO:0016984">
    <property type="term" value="F:ribulose-bisphosphate carboxylase activity"/>
    <property type="evidence" value="ECO:0007669"/>
    <property type="project" value="InterPro"/>
</dbReference>
<evidence type="ECO:0000259" key="3">
    <source>
        <dbReference type="Pfam" id="PF02788"/>
    </source>
</evidence>
<dbReference type="SUPFAM" id="SSF54966">
    <property type="entry name" value="RuBisCO, large subunit, small (N-terminal) domain"/>
    <property type="match status" value="1"/>
</dbReference>
<dbReference type="AlphaFoldDB" id="A0A4R6BDV8"/>
<dbReference type="InterPro" id="IPR036422">
    <property type="entry name" value="RuBisCO_lsu_N_sf"/>
</dbReference>
<feature type="domain" description="Ribulose bisphosphate carboxylase large subunit ferrodoxin-like N-terminal" evidence="3">
    <location>
        <begin position="18"/>
        <end position="98"/>
    </location>
</feature>
<proteinExistence type="inferred from homology"/>
<dbReference type="PANTHER" id="PTHR42704">
    <property type="entry name" value="RIBULOSE BISPHOSPHATE CARBOXYLASE"/>
    <property type="match status" value="1"/>
</dbReference>
<gene>
    <name evidence="4" type="ORF">ERX27_05635</name>
</gene>
<dbReference type="SFLD" id="SFLDG00301">
    <property type="entry name" value="RuBisCO-like_proteins"/>
    <property type="match status" value="1"/>
</dbReference>
<dbReference type="InterPro" id="IPR036376">
    <property type="entry name" value="RuBisCO_lsu_C_sf"/>
</dbReference>
<dbReference type="GO" id="GO:0000287">
    <property type="term" value="F:magnesium ion binding"/>
    <property type="evidence" value="ECO:0007669"/>
    <property type="project" value="InterPro"/>
</dbReference>
<dbReference type="SFLD" id="SFLDS00014">
    <property type="entry name" value="RuBisCO"/>
    <property type="match status" value="1"/>
</dbReference>
<dbReference type="Gene3D" id="3.20.20.110">
    <property type="entry name" value="Ribulose bisphosphate carboxylase, large subunit, C-terminal domain"/>
    <property type="match status" value="1"/>
</dbReference>
<dbReference type="InterPro" id="IPR000685">
    <property type="entry name" value="RuBisCO_lsu_C"/>
</dbReference>
<dbReference type="PANTHER" id="PTHR42704:SF17">
    <property type="entry name" value="RIBULOSE BISPHOSPHATE CARBOXYLASE LARGE CHAIN"/>
    <property type="match status" value="1"/>
</dbReference>
<dbReference type="EC" id="5.3.2.5" evidence="4"/>
<dbReference type="InterPro" id="IPR017443">
    <property type="entry name" value="RuBisCO_lsu_fd_N"/>
</dbReference>
<organism evidence="4 5">
    <name type="scientific">Macrococcus brunensis</name>
    <dbReference type="NCBI Taxonomy" id="198483"/>
    <lineage>
        <taxon>Bacteria</taxon>
        <taxon>Bacillati</taxon>
        <taxon>Bacillota</taxon>
        <taxon>Bacilli</taxon>
        <taxon>Bacillales</taxon>
        <taxon>Staphylococcaceae</taxon>
        <taxon>Macrococcus</taxon>
    </lineage>
</organism>
<protein>
    <submittedName>
        <fullName evidence="4">2,3-diketo-5-methylthiopentyl-1-phosphate enolase</fullName>
        <ecNumber evidence="4">5.3.2.5</ecNumber>
    </submittedName>
</protein>
<comment type="similarity">
    <text evidence="1">Belongs to the RuBisCO large chain family.</text>
</comment>
<evidence type="ECO:0000256" key="1">
    <source>
        <dbReference type="RuleBase" id="RU003834"/>
    </source>
</evidence>
<comment type="caution">
    <text evidence="4">The sequence shown here is derived from an EMBL/GenBank/DDBJ whole genome shotgun (WGS) entry which is preliminary data.</text>
</comment>
<dbReference type="SUPFAM" id="SSF51649">
    <property type="entry name" value="RuBisCo, C-terminal domain"/>
    <property type="match status" value="1"/>
</dbReference>
<dbReference type="NCBIfam" id="NF007095">
    <property type="entry name" value="PRK09549.1"/>
    <property type="match status" value="1"/>
</dbReference>
<dbReference type="GO" id="GO:0015977">
    <property type="term" value="P:carbon fixation"/>
    <property type="evidence" value="ECO:0007669"/>
    <property type="project" value="InterPro"/>
</dbReference>
<keyword evidence="5" id="KW-1185">Reference proteome</keyword>
<dbReference type="Pfam" id="PF00016">
    <property type="entry name" value="RuBisCO_large"/>
    <property type="match status" value="1"/>
</dbReference>
<evidence type="ECO:0000313" key="4">
    <source>
        <dbReference type="EMBL" id="TDL97942.1"/>
    </source>
</evidence>